<gene>
    <name evidence="1" type="ORF">J2X94_003859</name>
</gene>
<dbReference type="Proteomes" id="UP001244623">
    <property type="component" value="Unassembled WGS sequence"/>
</dbReference>
<name>A0ABT9TE08_9GAMM</name>
<keyword evidence="2" id="KW-1185">Reference proteome</keyword>
<sequence length="48" mass="5399">MDARRSDNPYRLTHRLSTFSVDNFSLNKGFILISGAISQDNQGHHIAP</sequence>
<evidence type="ECO:0000313" key="1">
    <source>
        <dbReference type="EMBL" id="MDQ0021673.1"/>
    </source>
</evidence>
<reference evidence="1 2" key="1">
    <citation type="submission" date="2023-07" db="EMBL/GenBank/DDBJ databases">
        <title>Sorghum-associated microbial communities from plants grown in Nebraska, USA.</title>
        <authorList>
            <person name="Schachtman D."/>
        </authorList>
    </citation>
    <scope>NUCLEOTIDE SEQUENCE [LARGE SCALE GENOMIC DNA]</scope>
    <source>
        <strain evidence="1 2">CC49</strain>
    </source>
</reference>
<comment type="caution">
    <text evidence="1">The sequence shown here is derived from an EMBL/GenBank/DDBJ whole genome shotgun (WGS) entry which is preliminary data.</text>
</comment>
<dbReference type="EMBL" id="JAUSSJ010000009">
    <property type="protein sequence ID" value="MDQ0021673.1"/>
    <property type="molecule type" value="Genomic_DNA"/>
</dbReference>
<evidence type="ECO:0000313" key="2">
    <source>
        <dbReference type="Proteomes" id="UP001244623"/>
    </source>
</evidence>
<accession>A0ABT9TE08</accession>
<proteinExistence type="predicted"/>
<protein>
    <submittedName>
        <fullName evidence="1">Uncharacterized protein</fullName>
    </submittedName>
</protein>
<organism evidence="1 2">
    <name type="scientific">[Curtobacterium] plantarum</name>
    <dbReference type="NCBI Taxonomy" id="221276"/>
    <lineage>
        <taxon>Bacteria</taxon>
        <taxon>Pseudomonadati</taxon>
        <taxon>Pseudomonadota</taxon>
        <taxon>Gammaproteobacteria</taxon>
        <taxon>Enterobacterales</taxon>
        <taxon>Erwiniaceae</taxon>
        <taxon>Pantoea</taxon>
    </lineage>
</organism>